<evidence type="ECO:0000256" key="6">
    <source>
        <dbReference type="ARBA" id="ARBA00034754"/>
    </source>
</evidence>
<comment type="catalytic activity">
    <reaction evidence="7">
        <text>DNA(n) + a 2'-deoxyribonucleoside 5'-triphosphate = DNA(n+1) + diphosphate</text>
        <dbReference type="Rhea" id="RHEA:22508"/>
        <dbReference type="Rhea" id="RHEA-COMP:17339"/>
        <dbReference type="Rhea" id="RHEA-COMP:17340"/>
        <dbReference type="ChEBI" id="CHEBI:33019"/>
        <dbReference type="ChEBI" id="CHEBI:61560"/>
        <dbReference type="ChEBI" id="CHEBI:173112"/>
        <dbReference type="EC" id="2.7.7.7"/>
    </reaction>
</comment>
<comment type="similarity">
    <text evidence="6">Belongs to the DNA polymerase HolA subunit family.</text>
</comment>
<dbReference type="Proteomes" id="UP000886043">
    <property type="component" value="Unassembled WGS sequence"/>
</dbReference>
<dbReference type="EMBL" id="DRMH01000060">
    <property type="protein sequence ID" value="HFC97752.1"/>
    <property type="molecule type" value="Genomic_DNA"/>
</dbReference>
<reference evidence="8" key="1">
    <citation type="journal article" date="2020" name="mSystems">
        <title>Genome- and Community-Level Interaction Insights into Carbon Utilization and Element Cycling Functions of Hydrothermarchaeota in Hydrothermal Sediment.</title>
        <authorList>
            <person name="Zhou Z."/>
            <person name="Liu Y."/>
            <person name="Xu W."/>
            <person name="Pan J."/>
            <person name="Luo Z.H."/>
            <person name="Li M."/>
        </authorList>
    </citation>
    <scope>NUCLEOTIDE SEQUENCE [LARGE SCALE GENOMIC DNA]</scope>
    <source>
        <strain evidence="8">HyVt-483</strain>
    </source>
</reference>
<dbReference type="GO" id="GO:0009360">
    <property type="term" value="C:DNA polymerase III complex"/>
    <property type="evidence" value="ECO:0007669"/>
    <property type="project" value="TreeGrafter"/>
</dbReference>
<evidence type="ECO:0000256" key="4">
    <source>
        <dbReference type="ARBA" id="ARBA00022705"/>
    </source>
</evidence>
<dbReference type="PANTHER" id="PTHR34388">
    <property type="entry name" value="DNA POLYMERASE III SUBUNIT DELTA"/>
    <property type="match status" value="1"/>
</dbReference>
<dbReference type="SUPFAM" id="SSF52540">
    <property type="entry name" value="P-loop containing nucleoside triphosphate hydrolases"/>
    <property type="match status" value="1"/>
</dbReference>
<keyword evidence="4" id="KW-0235">DNA replication</keyword>
<comment type="caution">
    <text evidence="8">The sequence shown here is derived from an EMBL/GenBank/DDBJ whole genome shotgun (WGS) entry which is preliminary data.</text>
</comment>
<evidence type="ECO:0000313" key="8">
    <source>
        <dbReference type="EMBL" id="HFC97752.1"/>
    </source>
</evidence>
<evidence type="ECO:0000256" key="2">
    <source>
        <dbReference type="ARBA" id="ARBA00022679"/>
    </source>
</evidence>
<dbReference type="InterPro" id="IPR008921">
    <property type="entry name" value="DNA_pol3_clamp-load_cplx_C"/>
</dbReference>
<dbReference type="EC" id="2.7.7.7" evidence="1"/>
<dbReference type="Gene3D" id="1.10.8.60">
    <property type="match status" value="1"/>
</dbReference>
<keyword evidence="3" id="KW-0548">Nucleotidyltransferase</keyword>
<sequence>MPVFAGSHFRRLLDLARRDRLAPLYLFIGDPQETLEKAGRIVRIQEEKGALCERVDLEEIPLDDLHSLLVSPGLFGPRRLVMVRKAEILAQHKDRASSLLEPLGSGMVHLFLLASRFPEDHPLYTFALEKGALVPLHLQKGRARFLAEMAERLSAEGYTMDRQVAEYFLSLVGEDYAHFRNELEKVFLYAGEKERIEKEDVEAVVTPAPETYSYLLGDTLLEEGAEAARGLLRRLLDQGDPPLVILAILENYFKRLWLLAYLFRDREDLLRETRFEVFQKAYAQAVRETWPERVPSLLERFPPYAAFRIKRHLSGLPAGFFPEVFKALYELDVSLKRDFMAPERAFYRFFLRVQELGKKF</sequence>
<evidence type="ECO:0000256" key="7">
    <source>
        <dbReference type="ARBA" id="ARBA00049244"/>
    </source>
</evidence>
<keyword evidence="5" id="KW-0239">DNA-directed DNA polymerase</keyword>
<dbReference type="Gene3D" id="3.40.50.300">
    <property type="entry name" value="P-loop containing nucleotide triphosphate hydrolases"/>
    <property type="match status" value="1"/>
</dbReference>
<dbReference type="NCBIfam" id="TIGR01128">
    <property type="entry name" value="holA"/>
    <property type="match status" value="1"/>
</dbReference>
<evidence type="ECO:0000256" key="3">
    <source>
        <dbReference type="ARBA" id="ARBA00022695"/>
    </source>
</evidence>
<organism evidence="8">
    <name type="scientific">Thermosulfurimonas dismutans</name>
    <dbReference type="NCBI Taxonomy" id="999894"/>
    <lineage>
        <taxon>Bacteria</taxon>
        <taxon>Pseudomonadati</taxon>
        <taxon>Thermodesulfobacteriota</taxon>
        <taxon>Thermodesulfobacteria</taxon>
        <taxon>Thermodesulfobacteriales</taxon>
        <taxon>Thermodesulfobacteriaceae</taxon>
        <taxon>Thermosulfurimonas</taxon>
    </lineage>
</organism>
<dbReference type="Gene3D" id="1.20.272.10">
    <property type="match status" value="1"/>
</dbReference>
<dbReference type="PANTHER" id="PTHR34388:SF1">
    <property type="entry name" value="DNA POLYMERASE III SUBUNIT DELTA"/>
    <property type="match status" value="1"/>
</dbReference>
<dbReference type="InterPro" id="IPR027417">
    <property type="entry name" value="P-loop_NTPase"/>
</dbReference>
<proteinExistence type="inferred from homology"/>
<dbReference type="GO" id="GO:0003887">
    <property type="term" value="F:DNA-directed DNA polymerase activity"/>
    <property type="evidence" value="ECO:0007669"/>
    <property type="project" value="UniProtKB-KW"/>
</dbReference>
<dbReference type="SUPFAM" id="SSF48019">
    <property type="entry name" value="post-AAA+ oligomerization domain-like"/>
    <property type="match status" value="1"/>
</dbReference>
<name>A0A7C3CLB7_9BACT</name>
<protein>
    <recommendedName>
        <fullName evidence="1">DNA-directed DNA polymerase</fullName>
        <ecNumber evidence="1">2.7.7.7</ecNumber>
    </recommendedName>
</protein>
<keyword evidence="2" id="KW-0808">Transferase</keyword>
<dbReference type="InterPro" id="IPR005790">
    <property type="entry name" value="DNA_polIII_delta"/>
</dbReference>
<dbReference type="GO" id="GO:0006261">
    <property type="term" value="P:DNA-templated DNA replication"/>
    <property type="evidence" value="ECO:0007669"/>
    <property type="project" value="TreeGrafter"/>
</dbReference>
<gene>
    <name evidence="8" type="ORF">ENJ40_04755</name>
</gene>
<accession>A0A7C3CLB7</accession>
<dbReference type="GO" id="GO:0003677">
    <property type="term" value="F:DNA binding"/>
    <property type="evidence" value="ECO:0007669"/>
    <property type="project" value="InterPro"/>
</dbReference>
<dbReference type="AlphaFoldDB" id="A0A7C3CLB7"/>
<evidence type="ECO:0000256" key="5">
    <source>
        <dbReference type="ARBA" id="ARBA00022932"/>
    </source>
</evidence>
<evidence type="ECO:0000256" key="1">
    <source>
        <dbReference type="ARBA" id="ARBA00012417"/>
    </source>
</evidence>